<dbReference type="SUPFAM" id="SSF82607">
    <property type="entry name" value="YbaB-like"/>
    <property type="match status" value="1"/>
</dbReference>
<dbReference type="GO" id="GO:0003677">
    <property type="term" value="F:DNA binding"/>
    <property type="evidence" value="ECO:0007669"/>
    <property type="project" value="UniProtKB-KW"/>
</dbReference>
<evidence type="ECO:0000313" key="1">
    <source>
        <dbReference type="EMBL" id="SFF21324.1"/>
    </source>
</evidence>
<organism evidence="1 2">
    <name type="scientific">Actinoplanes philippinensis</name>
    <dbReference type="NCBI Taxonomy" id="35752"/>
    <lineage>
        <taxon>Bacteria</taxon>
        <taxon>Bacillati</taxon>
        <taxon>Actinomycetota</taxon>
        <taxon>Actinomycetes</taxon>
        <taxon>Micromonosporales</taxon>
        <taxon>Micromonosporaceae</taxon>
        <taxon>Actinoplanes</taxon>
    </lineage>
</organism>
<keyword evidence="2" id="KW-1185">Reference proteome</keyword>
<proteinExistence type="predicted"/>
<name>A0A1I2GTQ6_9ACTN</name>
<dbReference type="STRING" id="35752.SAMN05421541_107209"/>
<dbReference type="RefSeq" id="WP_093616156.1">
    <property type="nucleotide sequence ID" value="NZ_BOMT01000043.1"/>
</dbReference>
<dbReference type="Pfam" id="PF02575">
    <property type="entry name" value="YbaB_DNA_bd"/>
    <property type="match status" value="1"/>
</dbReference>
<gene>
    <name evidence="1" type="ORF">SAMN05421541_107209</name>
</gene>
<dbReference type="Gene3D" id="3.30.1310.10">
    <property type="entry name" value="Nucleoid-associated protein YbaB-like domain"/>
    <property type="match status" value="1"/>
</dbReference>
<dbReference type="Proteomes" id="UP000199645">
    <property type="component" value="Unassembled WGS sequence"/>
</dbReference>
<keyword evidence="1" id="KW-0238">DNA-binding</keyword>
<evidence type="ECO:0000313" key="2">
    <source>
        <dbReference type="Proteomes" id="UP000199645"/>
    </source>
</evidence>
<dbReference type="AlphaFoldDB" id="A0A1I2GTQ6"/>
<sequence>MTVPADFHRLAADAEAGLHAMQQAAEKLGSRTVESRSADGSVTAVASLHGRMTELSLRHDALRTYDSESLGEAIADTIRAAQLQARSAYETEVRQSTPAAVGRYLDLLREACES</sequence>
<dbReference type="InterPro" id="IPR004401">
    <property type="entry name" value="YbaB/EbfC"/>
</dbReference>
<dbReference type="InterPro" id="IPR036894">
    <property type="entry name" value="YbaB-like_sf"/>
</dbReference>
<protein>
    <submittedName>
        <fullName evidence="1">Conserved DNA-binding protein YbaB</fullName>
    </submittedName>
</protein>
<reference evidence="1 2" key="1">
    <citation type="submission" date="2016-10" db="EMBL/GenBank/DDBJ databases">
        <authorList>
            <person name="de Groot N.N."/>
        </authorList>
    </citation>
    <scope>NUCLEOTIDE SEQUENCE [LARGE SCALE GENOMIC DNA]</scope>
    <source>
        <strain evidence="1 2">DSM 43019</strain>
    </source>
</reference>
<dbReference type="EMBL" id="FONV01000007">
    <property type="protein sequence ID" value="SFF21324.1"/>
    <property type="molecule type" value="Genomic_DNA"/>
</dbReference>
<dbReference type="OrthoDB" id="5118533at2"/>
<accession>A0A1I2GTQ6</accession>